<accession>A0AAN4ZE34</accession>
<organism evidence="1 2">
    <name type="scientific">Pristionchus mayeri</name>
    <dbReference type="NCBI Taxonomy" id="1317129"/>
    <lineage>
        <taxon>Eukaryota</taxon>
        <taxon>Metazoa</taxon>
        <taxon>Ecdysozoa</taxon>
        <taxon>Nematoda</taxon>
        <taxon>Chromadorea</taxon>
        <taxon>Rhabditida</taxon>
        <taxon>Rhabditina</taxon>
        <taxon>Diplogasteromorpha</taxon>
        <taxon>Diplogasteroidea</taxon>
        <taxon>Neodiplogasteridae</taxon>
        <taxon>Pristionchus</taxon>
    </lineage>
</organism>
<dbReference type="Proteomes" id="UP001328107">
    <property type="component" value="Unassembled WGS sequence"/>
</dbReference>
<comment type="caution">
    <text evidence="1">The sequence shown here is derived from an EMBL/GenBank/DDBJ whole genome shotgun (WGS) entry which is preliminary data.</text>
</comment>
<dbReference type="EMBL" id="BTRK01000002">
    <property type="protein sequence ID" value="GMR38289.1"/>
    <property type="molecule type" value="Genomic_DNA"/>
</dbReference>
<feature type="non-terminal residue" evidence="1">
    <location>
        <position position="133"/>
    </location>
</feature>
<protein>
    <submittedName>
        <fullName evidence="1">Uncharacterized protein</fullName>
    </submittedName>
</protein>
<keyword evidence="2" id="KW-1185">Reference proteome</keyword>
<name>A0AAN4ZE34_9BILA</name>
<gene>
    <name evidence="1" type="ORF">PMAYCL1PPCAC_08484</name>
</gene>
<proteinExistence type="predicted"/>
<sequence>TLQIYSFYSCRQMSSSDWLFTIVHELSLGENEGPVHFAVQQTYFLHGGCIISFTGQIIQPHATIHRSQALFCQRDSVFVVTKEPQIKTPIASRLNNCIFVTIPESIPLPQSVYTENYPNIYILCENMFIVITE</sequence>
<evidence type="ECO:0000313" key="1">
    <source>
        <dbReference type="EMBL" id="GMR38289.1"/>
    </source>
</evidence>
<reference evidence="2" key="1">
    <citation type="submission" date="2022-10" db="EMBL/GenBank/DDBJ databases">
        <title>Genome assembly of Pristionchus species.</title>
        <authorList>
            <person name="Yoshida K."/>
            <person name="Sommer R.J."/>
        </authorList>
    </citation>
    <scope>NUCLEOTIDE SEQUENCE [LARGE SCALE GENOMIC DNA]</scope>
    <source>
        <strain evidence="2">RS5460</strain>
    </source>
</reference>
<evidence type="ECO:0000313" key="2">
    <source>
        <dbReference type="Proteomes" id="UP001328107"/>
    </source>
</evidence>
<feature type="non-terminal residue" evidence="1">
    <location>
        <position position="1"/>
    </location>
</feature>
<dbReference type="AlphaFoldDB" id="A0AAN4ZE34"/>